<dbReference type="STRING" id="1016849.A0A0D1ZKH3"/>
<gene>
    <name evidence="2" type="ORF">PV11_02868</name>
</gene>
<feature type="compositionally biased region" description="Basic and acidic residues" evidence="1">
    <location>
        <begin position="121"/>
        <end position="138"/>
    </location>
</feature>
<feature type="region of interest" description="Disordered" evidence="1">
    <location>
        <begin position="121"/>
        <end position="148"/>
    </location>
</feature>
<proteinExistence type="predicted"/>
<name>A0A0D1ZKH3_9EURO</name>
<dbReference type="OrthoDB" id="5419235at2759"/>
<dbReference type="CDD" id="cd14686">
    <property type="entry name" value="bZIP"/>
    <property type="match status" value="1"/>
</dbReference>
<protein>
    <recommendedName>
        <fullName evidence="4">BZIP domain-containing protein</fullName>
    </recommendedName>
</protein>
<evidence type="ECO:0000313" key="2">
    <source>
        <dbReference type="EMBL" id="KIV87313.1"/>
    </source>
</evidence>
<accession>A0A0D1ZKH3</accession>
<dbReference type="HOGENOM" id="CLU_122931_0_0_1"/>
<evidence type="ECO:0000256" key="1">
    <source>
        <dbReference type="SAM" id="MobiDB-lite"/>
    </source>
</evidence>
<feature type="region of interest" description="Disordered" evidence="1">
    <location>
        <begin position="37"/>
        <end position="76"/>
    </location>
</feature>
<reference evidence="2 3" key="1">
    <citation type="submission" date="2015-01" db="EMBL/GenBank/DDBJ databases">
        <title>The Genome Sequence of Exophiala sideris CBS121828.</title>
        <authorList>
            <consortium name="The Broad Institute Genomics Platform"/>
            <person name="Cuomo C."/>
            <person name="de Hoog S."/>
            <person name="Gorbushina A."/>
            <person name="Stielow B."/>
            <person name="Teixiera M."/>
            <person name="Abouelleil A."/>
            <person name="Chapman S.B."/>
            <person name="Priest M."/>
            <person name="Young S.K."/>
            <person name="Wortman J."/>
            <person name="Nusbaum C."/>
            <person name="Birren B."/>
        </authorList>
    </citation>
    <scope>NUCLEOTIDE SEQUENCE [LARGE SCALE GENOMIC DNA]</scope>
    <source>
        <strain evidence="2 3">CBS 121828</strain>
    </source>
</reference>
<dbReference type="AlphaFoldDB" id="A0A0D1ZKH3"/>
<evidence type="ECO:0000313" key="3">
    <source>
        <dbReference type="Proteomes" id="UP000053599"/>
    </source>
</evidence>
<evidence type="ECO:0008006" key="4">
    <source>
        <dbReference type="Google" id="ProtNLM"/>
    </source>
</evidence>
<dbReference type="Proteomes" id="UP000053599">
    <property type="component" value="Unassembled WGS sequence"/>
</dbReference>
<dbReference type="EMBL" id="KN846951">
    <property type="protein sequence ID" value="KIV87313.1"/>
    <property type="molecule type" value="Genomic_DNA"/>
</dbReference>
<sequence>MDCMPPVHLTASAGAGDPELAPADRTMHVAEMAHSTTPGTMVSVSPGAQLDQPGGSPMHTPSFVKATPSESKLPTTKYGQGIYFVDMTNKKEAQRIRNTINSRKHRQNKLDKIRELEKKLAASEAEKQRLQAKAERPGKPGLGNSGTI</sequence>
<organism evidence="2 3">
    <name type="scientific">Exophiala sideris</name>
    <dbReference type="NCBI Taxonomy" id="1016849"/>
    <lineage>
        <taxon>Eukaryota</taxon>
        <taxon>Fungi</taxon>
        <taxon>Dikarya</taxon>
        <taxon>Ascomycota</taxon>
        <taxon>Pezizomycotina</taxon>
        <taxon>Eurotiomycetes</taxon>
        <taxon>Chaetothyriomycetidae</taxon>
        <taxon>Chaetothyriales</taxon>
        <taxon>Herpotrichiellaceae</taxon>
        <taxon>Exophiala</taxon>
    </lineage>
</organism>